<evidence type="ECO:0000256" key="3">
    <source>
        <dbReference type="SAM" id="MobiDB-lite"/>
    </source>
</evidence>
<dbReference type="AlphaFoldDB" id="A0A0N8W017"/>
<gene>
    <name evidence="7" type="ORF">Cocul_00596</name>
</gene>
<evidence type="ECO:0000313" key="8">
    <source>
        <dbReference type="Proteomes" id="UP000050517"/>
    </source>
</evidence>
<dbReference type="InterPro" id="IPR014756">
    <property type="entry name" value="Ig_E-set"/>
</dbReference>
<dbReference type="EMBL" id="LKST01000001">
    <property type="protein sequence ID" value="KQB85450.1"/>
    <property type="molecule type" value="Genomic_DNA"/>
</dbReference>
<feature type="region of interest" description="Disordered" evidence="3">
    <location>
        <begin position="133"/>
        <end position="153"/>
    </location>
</feature>
<dbReference type="GO" id="GO:0046688">
    <property type="term" value="P:response to copper ion"/>
    <property type="evidence" value="ECO:0007669"/>
    <property type="project" value="InterPro"/>
</dbReference>
<keyword evidence="8" id="KW-1185">Reference proteome</keyword>
<dbReference type="SUPFAM" id="SSF81296">
    <property type="entry name" value="E set domains"/>
    <property type="match status" value="1"/>
</dbReference>
<accession>A0A0N8W017</accession>
<keyword evidence="4" id="KW-1133">Transmembrane helix</keyword>
<evidence type="ECO:0000313" key="7">
    <source>
        <dbReference type="EMBL" id="KQB85450.1"/>
    </source>
</evidence>
<feature type="signal peptide" evidence="5">
    <location>
        <begin position="1"/>
        <end position="27"/>
    </location>
</feature>
<feature type="transmembrane region" description="Helical" evidence="4">
    <location>
        <begin position="161"/>
        <end position="182"/>
    </location>
</feature>
<evidence type="ECO:0000259" key="6">
    <source>
        <dbReference type="Pfam" id="PF04234"/>
    </source>
</evidence>
<sequence>MRIARSRVSRTAALAAAAGVFSWTAVGALYPEPARAHDSVIAATPEDGGTVEEFPRGIVLTFSGIPKDTFNTLAVSNTETNEVLFSQEPTLDGQDVSVTVPEDVNPGPGQYTVGFQITSSDGHATRGKTTFSVAGGDAEAGASASEENEQEENSSLLSGPLAWIVGALGVLAMAAVVVVAVARQRHFPDKE</sequence>
<dbReference type="Gene3D" id="2.60.40.1220">
    <property type="match status" value="1"/>
</dbReference>
<keyword evidence="1 5" id="KW-0732">Signal</keyword>
<evidence type="ECO:0000256" key="2">
    <source>
        <dbReference type="ARBA" id="ARBA00023008"/>
    </source>
</evidence>
<organism evidence="7 8">
    <name type="scientific">Corynebacterium oculi</name>
    <dbReference type="NCBI Taxonomy" id="1544416"/>
    <lineage>
        <taxon>Bacteria</taxon>
        <taxon>Bacillati</taxon>
        <taxon>Actinomycetota</taxon>
        <taxon>Actinomycetes</taxon>
        <taxon>Mycobacteriales</taxon>
        <taxon>Corynebacteriaceae</taxon>
        <taxon>Corynebacterium</taxon>
    </lineage>
</organism>
<dbReference type="InterPro" id="IPR014755">
    <property type="entry name" value="Cu-Rt/internalin_Ig-like"/>
</dbReference>
<dbReference type="InterPro" id="IPR007348">
    <property type="entry name" value="CopC_dom"/>
</dbReference>
<feature type="compositionally biased region" description="Low complexity" evidence="3">
    <location>
        <begin position="134"/>
        <end position="145"/>
    </location>
</feature>
<keyword evidence="2" id="KW-0186">Copper</keyword>
<evidence type="ECO:0000256" key="4">
    <source>
        <dbReference type="SAM" id="Phobius"/>
    </source>
</evidence>
<keyword evidence="4" id="KW-0472">Membrane</keyword>
<comment type="caution">
    <text evidence="7">The sequence shown here is derived from an EMBL/GenBank/DDBJ whole genome shotgun (WGS) entry which is preliminary data.</text>
</comment>
<dbReference type="GO" id="GO:0005507">
    <property type="term" value="F:copper ion binding"/>
    <property type="evidence" value="ECO:0007669"/>
    <property type="project" value="InterPro"/>
</dbReference>
<protein>
    <recommendedName>
        <fullName evidence="6">CopC domain-containing protein</fullName>
    </recommendedName>
</protein>
<keyword evidence="4" id="KW-0812">Transmembrane</keyword>
<proteinExistence type="predicted"/>
<dbReference type="STRING" id="1544416.Cocul_00596"/>
<feature type="domain" description="CopC" evidence="6">
    <location>
        <begin position="37"/>
        <end position="133"/>
    </location>
</feature>
<dbReference type="Proteomes" id="UP000050517">
    <property type="component" value="Unassembled WGS sequence"/>
</dbReference>
<evidence type="ECO:0000256" key="1">
    <source>
        <dbReference type="ARBA" id="ARBA00022729"/>
    </source>
</evidence>
<dbReference type="PATRIC" id="fig|1544416.3.peg.594"/>
<name>A0A0N8W017_9CORY</name>
<feature type="chain" id="PRO_5039146506" description="CopC domain-containing protein" evidence="5">
    <location>
        <begin position="28"/>
        <end position="191"/>
    </location>
</feature>
<dbReference type="Pfam" id="PF04234">
    <property type="entry name" value="CopC"/>
    <property type="match status" value="1"/>
</dbReference>
<reference evidence="7 8" key="1">
    <citation type="submission" date="2015-10" db="EMBL/GenBank/DDBJ databases">
        <title>Corynebacteirum lowii and Corynebacterium oculi species nova, derived from human clinical disease and and emended description of Corynebacterium mastiditis.</title>
        <authorList>
            <person name="Bernard K."/>
            <person name="Pacheco A.L."/>
            <person name="Mcdougall C."/>
            <person name="Burtx T."/>
            <person name="Weibe D."/>
            <person name="Tyler S."/>
            <person name="Olson A.B."/>
            <person name="Cnockaert M."/>
            <person name="Eguchi H."/>
            <person name="Kuwahara T."/>
            <person name="Nakayama-Imaohji H."/>
            <person name="Boudewijins M."/>
            <person name="Van Hoecke F."/>
            <person name="Bernier A.-M."/>
            <person name="Vandamme P."/>
        </authorList>
    </citation>
    <scope>NUCLEOTIDE SEQUENCE [LARGE SCALE GENOMIC DNA]</scope>
    <source>
        <strain evidence="7 8">NML 130210</strain>
    </source>
</reference>
<dbReference type="GO" id="GO:0042597">
    <property type="term" value="C:periplasmic space"/>
    <property type="evidence" value="ECO:0007669"/>
    <property type="project" value="InterPro"/>
</dbReference>
<dbReference type="RefSeq" id="WP_245622078.1">
    <property type="nucleotide sequence ID" value="NZ_LKST01000001.1"/>
</dbReference>
<evidence type="ECO:0000256" key="5">
    <source>
        <dbReference type="SAM" id="SignalP"/>
    </source>
</evidence>